<protein>
    <submittedName>
        <fullName evidence="2">Uncharacterized protein</fullName>
    </submittedName>
</protein>
<organism evidence="2 3">
    <name type="scientific">Lactuca saligna</name>
    <name type="common">Willowleaf lettuce</name>
    <dbReference type="NCBI Taxonomy" id="75948"/>
    <lineage>
        <taxon>Eukaryota</taxon>
        <taxon>Viridiplantae</taxon>
        <taxon>Streptophyta</taxon>
        <taxon>Embryophyta</taxon>
        <taxon>Tracheophyta</taxon>
        <taxon>Spermatophyta</taxon>
        <taxon>Magnoliopsida</taxon>
        <taxon>eudicotyledons</taxon>
        <taxon>Gunneridae</taxon>
        <taxon>Pentapetalae</taxon>
        <taxon>asterids</taxon>
        <taxon>campanulids</taxon>
        <taxon>Asterales</taxon>
        <taxon>Asteraceae</taxon>
        <taxon>Cichorioideae</taxon>
        <taxon>Cichorieae</taxon>
        <taxon>Lactucinae</taxon>
        <taxon>Lactuca</taxon>
    </lineage>
</organism>
<name>A0AA35YD01_LACSI</name>
<sequence>MLSLLCILVTLNFKVCHQHPLLAPLTPPLTNAHAHHANCYRPQTLSTTTTTTMRRALPPSFTASTKAITTHSQQAPANITTQIGVHIFLSAKDNHIRPMPETSTNTPRVRVEQTKEKSGKKCSDGAIDHGSRTGTILELELDIPTQYVRVCYSNSNI</sequence>
<proteinExistence type="predicted"/>
<evidence type="ECO:0000313" key="2">
    <source>
        <dbReference type="EMBL" id="CAI9270887.1"/>
    </source>
</evidence>
<evidence type="ECO:0000256" key="1">
    <source>
        <dbReference type="SAM" id="SignalP"/>
    </source>
</evidence>
<feature type="chain" id="PRO_5041290340" evidence="1">
    <location>
        <begin position="19"/>
        <end position="157"/>
    </location>
</feature>
<dbReference type="AlphaFoldDB" id="A0AA35YD01"/>
<gene>
    <name evidence="2" type="ORF">LSALG_LOCUS11178</name>
</gene>
<keyword evidence="1" id="KW-0732">Signal</keyword>
<evidence type="ECO:0000313" key="3">
    <source>
        <dbReference type="Proteomes" id="UP001177003"/>
    </source>
</evidence>
<dbReference type="Proteomes" id="UP001177003">
    <property type="component" value="Chromosome 2"/>
</dbReference>
<keyword evidence="3" id="KW-1185">Reference proteome</keyword>
<feature type="signal peptide" evidence="1">
    <location>
        <begin position="1"/>
        <end position="18"/>
    </location>
</feature>
<reference evidence="2" key="1">
    <citation type="submission" date="2023-04" db="EMBL/GenBank/DDBJ databases">
        <authorList>
            <person name="Vijverberg K."/>
            <person name="Xiong W."/>
            <person name="Schranz E."/>
        </authorList>
    </citation>
    <scope>NUCLEOTIDE SEQUENCE</scope>
</reference>
<accession>A0AA35YD01</accession>
<dbReference type="EMBL" id="OX465078">
    <property type="protein sequence ID" value="CAI9270887.1"/>
    <property type="molecule type" value="Genomic_DNA"/>
</dbReference>